<dbReference type="Gene3D" id="3.40.630.30">
    <property type="match status" value="1"/>
</dbReference>
<dbReference type="Pfam" id="PF13673">
    <property type="entry name" value="Acetyltransf_10"/>
    <property type="match status" value="1"/>
</dbReference>
<dbReference type="CDD" id="cd04301">
    <property type="entry name" value="NAT_SF"/>
    <property type="match status" value="1"/>
</dbReference>
<dbReference type="InterPro" id="IPR000182">
    <property type="entry name" value="GNAT_dom"/>
</dbReference>
<organism evidence="2 3">
    <name type="scientific">Conidiobolus coronatus (strain ATCC 28846 / CBS 209.66 / NRRL 28638)</name>
    <name type="common">Delacroixia coronata</name>
    <dbReference type="NCBI Taxonomy" id="796925"/>
    <lineage>
        <taxon>Eukaryota</taxon>
        <taxon>Fungi</taxon>
        <taxon>Fungi incertae sedis</taxon>
        <taxon>Zoopagomycota</taxon>
        <taxon>Entomophthoromycotina</taxon>
        <taxon>Entomophthoromycetes</taxon>
        <taxon>Entomophthorales</taxon>
        <taxon>Ancylistaceae</taxon>
        <taxon>Conidiobolus</taxon>
    </lineage>
</organism>
<gene>
    <name evidence="2" type="ORF">CONCODRAFT_9967</name>
</gene>
<dbReference type="GO" id="GO:0016747">
    <property type="term" value="F:acyltransferase activity, transferring groups other than amino-acyl groups"/>
    <property type="evidence" value="ECO:0007669"/>
    <property type="project" value="InterPro"/>
</dbReference>
<dbReference type="AlphaFoldDB" id="A0A137NZ21"/>
<feature type="domain" description="N-acetyltransferase" evidence="1">
    <location>
        <begin position="23"/>
        <end position="175"/>
    </location>
</feature>
<name>A0A137NZ21_CONC2</name>
<dbReference type="InterPro" id="IPR016181">
    <property type="entry name" value="Acyl_CoA_acyltransferase"/>
</dbReference>
<protein>
    <recommendedName>
        <fullName evidence="1">N-acetyltransferase domain-containing protein</fullName>
    </recommendedName>
</protein>
<dbReference type="Proteomes" id="UP000070444">
    <property type="component" value="Unassembled WGS sequence"/>
</dbReference>
<accession>A0A137NZ21</accession>
<dbReference type="SUPFAM" id="SSF55729">
    <property type="entry name" value="Acyl-CoA N-acyltransferases (Nat)"/>
    <property type="match status" value="1"/>
</dbReference>
<proteinExistence type="predicted"/>
<evidence type="ECO:0000313" key="2">
    <source>
        <dbReference type="EMBL" id="KXN67901.1"/>
    </source>
</evidence>
<reference evidence="2 3" key="1">
    <citation type="journal article" date="2015" name="Genome Biol. Evol.">
        <title>Phylogenomic analyses indicate that early fungi evolved digesting cell walls of algal ancestors of land plants.</title>
        <authorList>
            <person name="Chang Y."/>
            <person name="Wang S."/>
            <person name="Sekimoto S."/>
            <person name="Aerts A.L."/>
            <person name="Choi C."/>
            <person name="Clum A."/>
            <person name="LaButti K.M."/>
            <person name="Lindquist E.A."/>
            <person name="Yee Ngan C."/>
            <person name="Ohm R.A."/>
            <person name="Salamov A.A."/>
            <person name="Grigoriev I.V."/>
            <person name="Spatafora J.W."/>
            <person name="Berbee M.L."/>
        </authorList>
    </citation>
    <scope>NUCLEOTIDE SEQUENCE [LARGE SCALE GENOMIC DNA]</scope>
    <source>
        <strain evidence="2 3">NRRL 28638</strain>
    </source>
</reference>
<sequence>MNKDNYFTLAVGSTTSSDSNLRLGIYSVRRKVYVDEIGLDPKLLTDELDKEALHIACIRLTPKNYNTRSMSPQLDGIEIDDVVGTARVTPTKYTGVLQVERVSVIKDARKQGLAQNMVVELEKQACLNYDKLGAFYLSGDEKAEKLYKRAGYLTIPNSLHIRSNIKHIKMIKPMNDYWKVEDNWLQLL</sequence>
<evidence type="ECO:0000259" key="1">
    <source>
        <dbReference type="PROSITE" id="PS51186"/>
    </source>
</evidence>
<dbReference type="GO" id="GO:0006048">
    <property type="term" value="P:UDP-N-acetylglucosamine biosynthetic process"/>
    <property type="evidence" value="ECO:0007669"/>
    <property type="project" value="UniProtKB-UniPathway"/>
</dbReference>
<evidence type="ECO:0000313" key="3">
    <source>
        <dbReference type="Proteomes" id="UP000070444"/>
    </source>
</evidence>
<keyword evidence="3" id="KW-1185">Reference proteome</keyword>
<dbReference type="PROSITE" id="PS51186">
    <property type="entry name" value="GNAT"/>
    <property type="match status" value="1"/>
</dbReference>
<dbReference type="UniPathway" id="UPA00113">
    <property type="reaction ID" value="UER00529"/>
</dbReference>
<dbReference type="EMBL" id="KQ964607">
    <property type="protein sequence ID" value="KXN67901.1"/>
    <property type="molecule type" value="Genomic_DNA"/>
</dbReference>